<evidence type="ECO:0000256" key="12">
    <source>
        <dbReference type="ARBA" id="ARBA00023006"/>
    </source>
</evidence>
<evidence type="ECO:0000256" key="13">
    <source>
        <dbReference type="ARBA" id="ARBA00023034"/>
    </source>
</evidence>
<keyword evidence="13" id="KW-0333">Golgi apparatus</keyword>
<dbReference type="PANTHER" id="PTHR15071">
    <property type="entry name" value="MANNOSE-6-PHOSPHATE RECEPTOR FAMILY MEMBER"/>
    <property type="match status" value="1"/>
</dbReference>
<dbReference type="Gene3D" id="2.70.130.10">
    <property type="entry name" value="Mannose-6-phosphate receptor binding domain"/>
    <property type="match status" value="1"/>
</dbReference>
<sequence length="456" mass="48428">MLFDPARGRLLATLLPLFLFTTSAFADENPCTIHDGGKYYDLNPLKANKDYDIKTPSGQTISLNICQSVKTDLFGLKNDIDAGDVGGFIRRGHGDFAIGKTNTTLSIYDGRPRIMMSNGSRCKPKAGEPPGEVRASTALEFICDKSVFGPGVPRLLVQLPPGDDDIACGFVIEWKTHYACATSEGGGVWGIFATLAVIFLVLLMTYTVLGTLYNRFVLDLRGFDQIPQFSIESMKYHGREAFEWCKDMAGIIILNLGSRSGGGGAYSGLPSSDPRATNPVSHHTQASGPAGGDDRVEEGGGFGNGDGLANAGGFVRPQPGRNRAAPFQRAETNPISHQSQVNAAQSLSFSASTPPSVSQSLSQQTPDISQSRKFGPEARGSAKGERDFMLGDDDAEAEELGEVKAPPSPEQLVPTTPSPPLAPHASINPSNAVQESMSAAAARGRDLSGGESIRFT</sequence>
<evidence type="ECO:0000256" key="10">
    <source>
        <dbReference type="ARBA" id="ARBA00022927"/>
    </source>
</evidence>
<evidence type="ECO:0000256" key="11">
    <source>
        <dbReference type="ARBA" id="ARBA00022989"/>
    </source>
</evidence>
<feature type="transmembrane region" description="Helical" evidence="19">
    <location>
        <begin position="188"/>
        <end position="213"/>
    </location>
</feature>
<dbReference type="GO" id="GO:0007034">
    <property type="term" value="P:vacuolar transport"/>
    <property type="evidence" value="ECO:0007669"/>
    <property type="project" value="TreeGrafter"/>
</dbReference>
<feature type="region of interest" description="Disordered" evidence="18">
    <location>
        <begin position="264"/>
        <end position="456"/>
    </location>
</feature>
<evidence type="ECO:0000256" key="16">
    <source>
        <dbReference type="ARBA" id="ARBA00023157"/>
    </source>
</evidence>
<keyword evidence="17" id="KW-0968">Cytoplasmic vesicle</keyword>
<gene>
    <name evidence="22" type="ORF">AAE3_LOCUS6922</name>
</gene>
<keyword evidence="15 19" id="KW-0472">Membrane</keyword>
<evidence type="ECO:0000313" key="23">
    <source>
        <dbReference type="Proteomes" id="UP000467700"/>
    </source>
</evidence>
<evidence type="ECO:0000259" key="21">
    <source>
        <dbReference type="PROSITE" id="PS51914"/>
    </source>
</evidence>
<dbReference type="InterPro" id="IPR044865">
    <property type="entry name" value="MRH_dom"/>
</dbReference>
<comment type="similarity">
    <text evidence="5">Belongs to the ATG27 family.</text>
</comment>
<keyword evidence="11 19" id="KW-1133">Transmembrane helix</keyword>
<evidence type="ECO:0000256" key="20">
    <source>
        <dbReference type="SAM" id="SignalP"/>
    </source>
</evidence>
<feature type="compositionally biased region" description="Acidic residues" evidence="18">
    <location>
        <begin position="390"/>
        <end position="400"/>
    </location>
</feature>
<dbReference type="EMBL" id="CACVBS010000046">
    <property type="protein sequence ID" value="CAA7264953.1"/>
    <property type="molecule type" value="Genomic_DNA"/>
</dbReference>
<dbReference type="GO" id="GO:0000139">
    <property type="term" value="C:Golgi membrane"/>
    <property type="evidence" value="ECO:0007669"/>
    <property type="project" value="UniProtKB-SubCell"/>
</dbReference>
<dbReference type="GO" id="GO:0006914">
    <property type="term" value="P:autophagy"/>
    <property type="evidence" value="ECO:0007669"/>
    <property type="project" value="UniProtKB-KW"/>
</dbReference>
<dbReference type="GO" id="GO:0015031">
    <property type="term" value="P:protein transport"/>
    <property type="evidence" value="ECO:0007669"/>
    <property type="project" value="UniProtKB-KW"/>
</dbReference>
<feature type="domain" description="MRH" evidence="21">
    <location>
        <begin position="29"/>
        <end position="182"/>
    </location>
</feature>
<reference evidence="22 23" key="1">
    <citation type="submission" date="2020-01" db="EMBL/GenBank/DDBJ databases">
        <authorList>
            <person name="Gupta K D."/>
        </authorList>
    </citation>
    <scope>NUCLEOTIDE SEQUENCE [LARGE SCALE GENOMIC DNA]</scope>
</reference>
<dbReference type="Pfam" id="PF09451">
    <property type="entry name" value="ATG27"/>
    <property type="match status" value="1"/>
</dbReference>
<dbReference type="PANTHER" id="PTHR15071:SF0">
    <property type="entry name" value="MANNOSE 6-PHOSPHATE RECEPTOR-LIKE PROTEIN 1"/>
    <property type="match status" value="1"/>
</dbReference>
<name>A0A8S0XK81_CYCAE</name>
<comment type="caution">
    <text evidence="22">The sequence shown here is derived from an EMBL/GenBank/DDBJ whole genome shotgun (WGS) entry which is preliminary data.</text>
</comment>
<keyword evidence="12" id="KW-0072">Autophagy</keyword>
<feature type="chain" id="PRO_5035944062" description="Autophagy-related protein 27" evidence="20">
    <location>
        <begin position="27"/>
        <end position="456"/>
    </location>
</feature>
<organism evidence="22 23">
    <name type="scientific">Cyclocybe aegerita</name>
    <name type="common">Black poplar mushroom</name>
    <name type="synonym">Agrocybe aegerita</name>
    <dbReference type="NCBI Taxonomy" id="1973307"/>
    <lineage>
        <taxon>Eukaryota</taxon>
        <taxon>Fungi</taxon>
        <taxon>Dikarya</taxon>
        <taxon>Basidiomycota</taxon>
        <taxon>Agaricomycotina</taxon>
        <taxon>Agaricomycetes</taxon>
        <taxon>Agaricomycetidae</taxon>
        <taxon>Agaricales</taxon>
        <taxon>Agaricineae</taxon>
        <taxon>Bolbitiaceae</taxon>
        <taxon>Cyclocybe</taxon>
    </lineage>
</organism>
<protein>
    <recommendedName>
        <fullName evidence="6">Autophagy-related protein 27</fullName>
    </recommendedName>
</protein>
<dbReference type="InterPro" id="IPR009011">
    <property type="entry name" value="Man6P_isomerase_rcpt-bd_dom_sf"/>
</dbReference>
<keyword evidence="10" id="KW-0653">Protein transport</keyword>
<feature type="compositionally biased region" description="Basic and acidic residues" evidence="18">
    <location>
        <begin position="374"/>
        <end position="389"/>
    </location>
</feature>
<dbReference type="GO" id="GO:0010008">
    <property type="term" value="C:endosome membrane"/>
    <property type="evidence" value="ECO:0007669"/>
    <property type="project" value="UniProtKB-SubCell"/>
</dbReference>
<keyword evidence="16" id="KW-1015">Disulfide bond</keyword>
<evidence type="ECO:0000256" key="14">
    <source>
        <dbReference type="ARBA" id="ARBA00023128"/>
    </source>
</evidence>
<dbReference type="SUPFAM" id="SSF50911">
    <property type="entry name" value="Mannose 6-phosphate receptor domain"/>
    <property type="match status" value="1"/>
</dbReference>
<evidence type="ECO:0000256" key="17">
    <source>
        <dbReference type="ARBA" id="ARBA00023329"/>
    </source>
</evidence>
<evidence type="ECO:0000256" key="4">
    <source>
        <dbReference type="ARBA" id="ARBA00004614"/>
    </source>
</evidence>
<feature type="signal peptide" evidence="20">
    <location>
        <begin position="1"/>
        <end position="26"/>
    </location>
</feature>
<evidence type="ECO:0000256" key="9">
    <source>
        <dbReference type="ARBA" id="ARBA00022729"/>
    </source>
</evidence>
<evidence type="ECO:0000256" key="3">
    <source>
        <dbReference type="ARBA" id="ARBA00004472"/>
    </source>
</evidence>
<evidence type="ECO:0000256" key="18">
    <source>
        <dbReference type="SAM" id="MobiDB-lite"/>
    </source>
</evidence>
<dbReference type="SMART" id="SM01404">
    <property type="entry name" value="CIMR"/>
    <property type="match status" value="1"/>
</dbReference>
<keyword evidence="8 19" id="KW-0812">Transmembrane</keyword>
<evidence type="ECO:0000256" key="7">
    <source>
        <dbReference type="ARBA" id="ARBA00022448"/>
    </source>
</evidence>
<evidence type="ECO:0000256" key="15">
    <source>
        <dbReference type="ARBA" id="ARBA00023136"/>
    </source>
</evidence>
<evidence type="ECO:0000256" key="5">
    <source>
        <dbReference type="ARBA" id="ARBA00005363"/>
    </source>
</evidence>
<keyword evidence="23" id="KW-1185">Reference proteome</keyword>
<evidence type="ECO:0000256" key="1">
    <source>
        <dbReference type="ARBA" id="ARBA00004304"/>
    </source>
</evidence>
<evidence type="ECO:0000256" key="19">
    <source>
        <dbReference type="SAM" id="Phobius"/>
    </source>
</evidence>
<dbReference type="GO" id="GO:0034045">
    <property type="term" value="C:phagophore assembly site membrane"/>
    <property type="evidence" value="ECO:0007669"/>
    <property type="project" value="UniProtKB-SubCell"/>
</dbReference>
<feature type="compositionally biased region" description="Polar residues" evidence="18">
    <location>
        <begin position="427"/>
        <end position="437"/>
    </location>
</feature>
<accession>A0A8S0XK81</accession>
<proteinExistence type="inferred from homology"/>
<dbReference type="AlphaFoldDB" id="A0A8S0XK81"/>
<dbReference type="InterPro" id="IPR018939">
    <property type="entry name" value="Autophagy-rel_prot_27"/>
</dbReference>
<evidence type="ECO:0000256" key="6">
    <source>
        <dbReference type="ARBA" id="ARBA00013776"/>
    </source>
</evidence>
<evidence type="ECO:0000313" key="22">
    <source>
        <dbReference type="EMBL" id="CAA7264953.1"/>
    </source>
</evidence>
<keyword evidence="14" id="KW-0496">Mitochondrion</keyword>
<comment type="subcellular location">
    <subcellularLocation>
        <location evidence="2">Cytoplasmic vesicle membrane</location>
        <topology evidence="2">Single-pass type I membrane protein</topology>
    </subcellularLocation>
    <subcellularLocation>
        <location evidence="4">Golgi apparatus membrane</location>
        <topology evidence="4">Single-pass type I membrane protein</topology>
    </subcellularLocation>
    <subcellularLocation>
        <location evidence="1">Mitochondrion membrane</location>
        <topology evidence="1">Single-pass membrane protein</topology>
    </subcellularLocation>
    <subcellularLocation>
        <location evidence="3">Preautophagosomal structure membrane</location>
        <topology evidence="3">Single-pass type I membrane protein</topology>
    </subcellularLocation>
</comment>
<feature type="compositionally biased region" description="Polar residues" evidence="18">
    <location>
        <begin position="274"/>
        <end position="287"/>
    </location>
</feature>
<dbReference type="GO" id="GO:0005770">
    <property type="term" value="C:late endosome"/>
    <property type="evidence" value="ECO:0007669"/>
    <property type="project" value="TreeGrafter"/>
</dbReference>
<dbReference type="GO" id="GO:0031966">
    <property type="term" value="C:mitochondrial membrane"/>
    <property type="evidence" value="ECO:0007669"/>
    <property type="project" value="UniProtKB-SubCell"/>
</dbReference>
<evidence type="ECO:0000256" key="8">
    <source>
        <dbReference type="ARBA" id="ARBA00022692"/>
    </source>
</evidence>
<keyword evidence="7" id="KW-0813">Transport</keyword>
<keyword evidence="9 20" id="KW-0732">Signal</keyword>
<dbReference type="OrthoDB" id="4504960at2759"/>
<dbReference type="PROSITE" id="PS51914">
    <property type="entry name" value="MRH"/>
    <property type="match status" value="1"/>
</dbReference>
<dbReference type="Proteomes" id="UP000467700">
    <property type="component" value="Unassembled WGS sequence"/>
</dbReference>
<feature type="compositionally biased region" description="Polar residues" evidence="18">
    <location>
        <begin position="330"/>
        <end position="372"/>
    </location>
</feature>
<evidence type="ECO:0000256" key="2">
    <source>
        <dbReference type="ARBA" id="ARBA00004358"/>
    </source>
</evidence>